<evidence type="ECO:0000313" key="3">
    <source>
        <dbReference type="Proteomes" id="UP000585474"/>
    </source>
</evidence>
<dbReference type="Pfam" id="PF03732">
    <property type="entry name" value="Retrotrans_gag"/>
    <property type="match status" value="1"/>
</dbReference>
<dbReference type="OrthoDB" id="2431547at2759"/>
<accession>A0A7J0FXN9</accession>
<name>A0A7J0FXN9_9ERIC</name>
<gene>
    <name evidence="2" type="ORF">Acr_16g0000600</name>
</gene>
<dbReference type="Gene3D" id="3.10.10.10">
    <property type="entry name" value="HIV Type 1 Reverse Transcriptase, subunit A, domain 1"/>
    <property type="match status" value="1"/>
</dbReference>
<keyword evidence="3" id="KW-1185">Reference proteome</keyword>
<dbReference type="InterPro" id="IPR032567">
    <property type="entry name" value="RTL1-rel"/>
</dbReference>
<dbReference type="SUPFAM" id="SSF56672">
    <property type="entry name" value="DNA/RNA polymerases"/>
    <property type="match status" value="1"/>
</dbReference>
<reference evidence="2 3" key="1">
    <citation type="submission" date="2019-07" db="EMBL/GenBank/DDBJ databases">
        <title>De Novo Assembly of kiwifruit Actinidia rufa.</title>
        <authorList>
            <person name="Sugita-Konishi S."/>
            <person name="Sato K."/>
            <person name="Mori E."/>
            <person name="Abe Y."/>
            <person name="Kisaki G."/>
            <person name="Hamano K."/>
            <person name="Suezawa K."/>
            <person name="Otani M."/>
            <person name="Fukuda T."/>
            <person name="Manabe T."/>
            <person name="Gomi K."/>
            <person name="Tabuchi M."/>
            <person name="Akimitsu K."/>
            <person name="Kataoka I."/>
        </authorList>
    </citation>
    <scope>NUCLEOTIDE SEQUENCE [LARGE SCALE GENOMIC DNA]</scope>
    <source>
        <strain evidence="3">cv. Fuchu</strain>
    </source>
</reference>
<proteinExistence type="predicted"/>
<dbReference type="Proteomes" id="UP000585474">
    <property type="component" value="Unassembled WGS sequence"/>
</dbReference>
<dbReference type="InterPro" id="IPR005162">
    <property type="entry name" value="Retrotrans_gag_dom"/>
</dbReference>
<dbReference type="EMBL" id="BJWL01000016">
    <property type="protein sequence ID" value="GFZ03436.1"/>
    <property type="molecule type" value="Genomic_DNA"/>
</dbReference>
<sequence length="297" mass="34261">MEVTEEQKLTLATFMLKGEARNWWEAMRRMLQPEGKEQDFINLKQGRMMVVEYEEAFTSLSRFASELVCDEATKCKRFEQGLNLPIRSRVSALEITRYAELVNKAKIVEGDVKELLGRWEQFKRRRFDPRELENLDKVQWWSQVEHKLVQEVQDPVVQEVWEVLGEEDHRGHQLDLCLQDLTIQEELFAIGHIARHCTQDPVTASSVGSVVGESRGKDGQATPNAVTGVIPDREVEFCIELLPRTTPISIAPYRMAPSELQELKVQLHDLLEKEFIQQSVSPWGAPVLFVKKKDDTM</sequence>
<evidence type="ECO:0000313" key="2">
    <source>
        <dbReference type="EMBL" id="GFZ03436.1"/>
    </source>
</evidence>
<feature type="domain" description="Retrotransposon gag" evidence="1">
    <location>
        <begin position="34"/>
        <end position="83"/>
    </location>
</feature>
<protein>
    <recommendedName>
        <fullName evidence="1">Retrotransposon gag domain-containing protein</fullName>
    </recommendedName>
</protein>
<organism evidence="2 3">
    <name type="scientific">Actinidia rufa</name>
    <dbReference type="NCBI Taxonomy" id="165716"/>
    <lineage>
        <taxon>Eukaryota</taxon>
        <taxon>Viridiplantae</taxon>
        <taxon>Streptophyta</taxon>
        <taxon>Embryophyta</taxon>
        <taxon>Tracheophyta</taxon>
        <taxon>Spermatophyta</taxon>
        <taxon>Magnoliopsida</taxon>
        <taxon>eudicotyledons</taxon>
        <taxon>Gunneridae</taxon>
        <taxon>Pentapetalae</taxon>
        <taxon>asterids</taxon>
        <taxon>Ericales</taxon>
        <taxon>Actinidiaceae</taxon>
        <taxon>Actinidia</taxon>
    </lineage>
</organism>
<dbReference type="PANTHER" id="PTHR15503">
    <property type="entry name" value="LDOC1 RELATED"/>
    <property type="match status" value="1"/>
</dbReference>
<dbReference type="AlphaFoldDB" id="A0A7J0FXN9"/>
<evidence type="ECO:0000259" key="1">
    <source>
        <dbReference type="Pfam" id="PF03732"/>
    </source>
</evidence>
<dbReference type="PANTHER" id="PTHR15503:SF45">
    <property type="entry name" value="RNA-DIRECTED DNA POLYMERASE HOMOLOG"/>
    <property type="match status" value="1"/>
</dbReference>
<dbReference type="InterPro" id="IPR043502">
    <property type="entry name" value="DNA/RNA_pol_sf"/>
</dbReference>
<comment type="caution">
    <text evidence="2">The sequence shown here is derived from an EMBL/GenBank/DDBJ whole genome shotgun (WGS) entry which is preliminary data.</text>
</comment>